<keyword evidence="3" id="KW-1185">Reference proteome</keyword>
<proteinExistence type="predicted"/>
<evidence type="ECO:0000313" key="3">
    <source>
        <dbReference type="Proteomes" id="UP000501003"/>
    </source>
</evidence>
<feature type="domain" description="Sugar 3,4-ketoisomerase QdtA cupin" evidence="1">
    <location>
        <begin position="10"/>
        <end position="128"/>
    </location>
</feature>
<dbReference type="Pfam" id="PF05523">
    <property type="entry name" value="FdtA"/>
    <property type="match status" value="1"/>
</dbReference>
<dbReference type="AlphaFoldDB" id="A0A7D4QB66"/>
<dbReference type="Proteomes" id="UP000501003">
    <property type="component" value="Chromosome"/>
</dbReference>
<dbReference type="KEGG" id="aqg:HRU87_02290"/>
<reference evidence="2 3" key="1">
    <citation type="submission" date="2020-05" db="EMBL/GenBank/DDBJ databases">
        <title>Aquirufa sp. strain 15G-AUS-rot a new Aquirufa species.</title>
        <authorList>
            <person name="Pitt A."/>
            <person name="Hahn M.W."/>
        </authorList>
    </citation>
    <scope>NUCLEOTIDE SEQUENCE [LARGE SCALE GENOMIC DNA]</scope>
    <source>
        <strain evidence="2 3">15G-AUS-rot</strain>
    </source>
</reference>
<evidence type="ECO:0000313" key="2">
    <source>
        <dbReference type="EMBL" id="QKJ25050.1"/>
    </source>
</evidence>
<evidence type="ECO:0000259" key="1">
    <source>
        <dbReference type="Pfam" id="PF05523"/>
    </source>
</evidence>
<dbReference type="CDD" id="cd20292">
    <property type="entry name" value="cupin_QdtA-like"/>
    <property type="match status" value="1"/>
</dbReference>
<dbReference type="SUPFAM" id="SSF51182">
    <property type="entry name" value="RmlC-like cupins"/>
    <property type="match status" value="1"/>
</dbReference>
<organism evidence="2 3">
    <name type="scientific">Aquiluna borgnonia</name>
    <dbReference type="NCBI Taxonomy" id="2499157"/>
    <lineage>
        <taxon>Bacteria</taxon>
        <taxon>Bacillati</taxon>
        <taxon>Actinomycetota</taxon>
        <taxon>Actinomycetes</taxon>
        <taxon>Micrococcales</taxon>
        <taxon>Microbacteriaceae</taxon>
        <taxon>Luna cluster</taxon>
        <taxon>Luna-1 subcluster</taxon>
        <taxon>Aquiluna</taxon>
    </lineage>
</organism>
<name>A0A7D4QB66_9MICO</name>
<dbReference type="RefSeq" id="WP_173493347.1">
    <property type="nucleotide sequence ID" value="NZ_CP054056.1"/>
</dbReference>
<dbReference type="InterPro" id="IPR008894">
    <property type="entry name" value="QdtA_cupin_dom"/>
</dbReference>
<gene>
    <name evidence="2" type="ORF">HRU87_02290</name>
</gene>
<accession>A0A7D4QB66</accession>
<dbReference type="Gene3D" id="2.60.120.10">
    <property type="entry name" value="Jelly Rolls"/>
    <property type="match status" value="1"/>
</dbReference>
<dbReference type="InterPro" id="IPR014710">
    <property type="entry name" value="RmlC-like_jellyroll"/>
</dbReference>
<dbReference type="EMBL" id="CP054056">
    <property type="protein sequence ID" value="QKJ25050.1"/>
    <property type="molecule type" value="Genomic_DNA"/>
</dbReference>
<dbReference type="InterPro" id="IPR011051">
    <property type="entry name" value="RmlC_Cupin_sf"/>
</dbReference>
<sequence length="130" mass="14713">MFELVAPKVSKDIRGDLHAIEFPAVLPFDPKRIFWVREVPQGETRGFHAHKTGQQVLFCLSGSIELVLRDSTGTQTILLSDQGPGVWMKEMTWGEQKFLTAGAILLVVASNTYDESDYIRDLEEFRELSN</sequence>
<protein>
    <submittedName>
        <fullName evidence="2">FdtA/QdtA family cupin domain-containing protein</fullName>
    </submittedName>
</protein>